<dbReference type="InterPro" id="IPR041577">
    <property type="entry name" value="RT_RNaseH_2"/>
</dbReference>
<dbReference type="GO" id="GO:0003964">
    <property type="term" value="F:RNA-directed DNA polymerase activity"/>
    <property type="evidence" value="ECO:0007669"/>
    <property type="project" value="UniProtKB-EC"/>
</dbReference>
<dbReference type="PANTHER" id="PTHR37984">
    <property type="entry name" value="PROTEIN CBG26694"/>
    <property type="match status" value="1"/>
</dbReference>
<reference evidence="4" key="1">
    <citation type="journal article" date="2020" name="bioRxiv">
        <title>Chromosome-level reference genome of the European wasp spider Argiope bruennichi: a resource for studies on range expansion and evolutionary adaptation.</title>
        <authorList>
            <person name="Sheffer M.M."/>
            <person name="Hoppe A."/>
            <person name="Krehenwinkel H."/>
            <person name="Uhl G."/>
            <person name="Kuss A.W."/>
            <person name="Jensen L."/>
            <person name="Jensen C."/>
            <person name="Gillespie R.G."/>
            <person name="Hoff K.J."/>
            <person name="Prost S."/>
        </authorList>
    </citation>
    <scope>NUCLEOTIDE SEQUENCE</scope>
</reference>
<sequence>MLNGVLNSAARVFQICTGFCLLNLSKHIAGNSNKFGVKVGSNSEDKGKWLIFIENLVKKLTVAALKDELSARNLPTSGLKDDLIERLREALEREQSCGDVALFQLGAVQREPCHRITCKSDITIPARIEMLVRGAAEKSQNFRHGLTEFPDSENFPKGCIGCFRTDDIIIVGKSFEEHLSNLRRVFEKLKEAKLKLNPSKCNLFRHEVNYLGHIISADGVRTDPQKVSAVKDWRRPKNVHELRSFLGLCTYYRRFVKGFSSIARPLHRLTENKQKFLWTDECEEAFNSLKAALTSSPILVYPDPEKAIHS</sequence>
<dbReference type="Gene3D" id="3.30.70.270">
    <property type="match status" value="2"/>
</dbReference>
<dbReference type="InterPro" id="IPR050951">
    <property type="entry name" value="Retrovirus_Pol_polyprotein"/>
</dbReference>
<evidence type="ECO:0000259" key="3">
    <source>
        <dbReference type="PROSITE" id="PS50800"/>
    </source>
</evidence>
<dbReference type="Pfam" id="PF17919">
    <property type="entry name" value="RT_RNaseH_2"/>
    <property type="match status" value="1"/>
</dbReference>
<dbReference type="InterPro" id="IPR036361">
    <property type="entry name" value="SAP_dom_sf"/>
</dbReference>
<dbReference type="Pfam" id="PF02037">
    <property type="entry name" value="SAP"/>
    <property type="match status" value="1"/>
</dbReference>
<keyword evidence="2" id="KW-0511">Multifunctional enzyme</keyword>
<evidence type="ECO:0000256" key="2">
    <source>
        <dbReference type="ARBA" id="ARBA00023268"/>
    </source>
</evidence>
<dbReference type="SUPFAM" id="SSF56672">
    <property type="entry name" value="DNA/RNA polymerases"/>
    <property type="match status" value="1"/>
</dbReference>
<dbReference type="InterPro" id="IPR000477">
    <property type="entry name" value="RT_dom"/>
</dbReference>
<dbReference type="Proteomes" id="UP000807504">
    <property type="component" value="Unassembled WGS sequence"/>
</dbReference>
<dbReference type="InterPro" id="IPR043128">
    <property type="entry name" value="Rev_trsase/Diguanyl_cyclase"/>
</dbReference>
<dbReference type="PROSITE" id="PS50800">
    <property type="entry name" value="SAP"/>
    <property type="match status" value="1"/>
</dbReference>
<dbReference type="EMBL" id="JABXBU010000001">
    <property type="protein sequence ID" value="KAF8797310.1"/>
    <property type="molecule type" value="Genomic_DNA"/>
</dbReference>
<protein>
    <recommendedName>
        <fullName evidence="1">RNA-directed DNA polymerase</fullName>
        <ecNumber evidence="1">2.7.7.49</ecNumber>
    </recommendedName>
</protein>
<gene>
    <name evidence="4" type="ORF">HNY73_001590</name>
</gene>
<evidence type="ECO:0000313" key="5">
    <source>
        <dbReference type="Proteomes" id="UP000807504"/>
    </source>
</evidence>
<dbReference type="InterPro" id="IPR003034">
    <property type="entry name" value="SAP_dom"/>
</dbReference>
<dbReference type="Gene3D" id="1.10.720.30">
    <property type="entry name" value="SAP domain"/>
    <property type="match status" value="1"/>
</dbReference>
<accession>A0A8T0G5C9</accession>
<dbReference type="FunFam" id="3.30.70.270:FF:000020">
    <property type="entry name" value="Transposon Tf2-6 polyprotein-like Protein"/>
    <property type="match status" value="1"/>
</dbReference>
<dbReference type="Pfam" id="PF00078">
    <property type="entry name" value="RVT_1"/>
    <property type="match status" value="1"/>
</dbReference>
<evidence type="ECO:0000313" key="4">
    <source>
        <dbReference type="EMBL" id="KAF8797310.1"/>
    </source>
</evidence>
<dbReference type="SMART" id="SM00513">
    <property type="entry name" value="SAP"/>
    <property type="match status" value="1"/>
</dbReference>
<reference evidence="4" key="2">
    <citation type="submission" date="2020-06" db="EMBL/GenBank/DDBJ databases">
        <authorList>
            <person name="Sheffer M."/>
        </authorList>
    </citation>
    <scope>NUCLEOTIDE SEQUENCE</scope>
</reference>
<keyword evidence="5" id="KW-1185">Reference proteome</keyword>
<name>A0A8T0G5C9_ARGBR</name>
<dbReference type="PANTHER" id="PTHR37984:SF5">
    <property type="entry name" value="PROTEIN NYNRIN-LIKE"/>
    <property type="match status" value="1"/>
</dbReference>
<feature type="domain" description="SAP" evidence="3">
    <location>
        <begin position="57"/>
        <end position="91"/>
    </location>
</feature>
<proteinExistence type="predicted"/>
<dbReference type="InterPro" id="IPR043502">
    <property type="entry name" value="DNA/RNA_pol_sf"/>
</dbReference>
<comment type="caution">
    <text evidence="4">The sequence shown here is derived from an EMBL/GenBank/DDBJ whole genome shotgun (WGS) entry which is preliminary data.</text>
</comment>
<dbReference type="AlphaFoldDB" id="A0A8T0G5C9"/>
<dbReference type="EC" id="2.7.7.49" evidence="1"/>
<dbReference type="SUPFAM" id="SSF68906">
    <property type="entry name" value="SAP domain"/>
    <property type="match status" value="1"/>
</dbReference>
<evidence type="ECO:0000256" key="1">
    <source>
        <dbReference type="ARBA" id="ARBA00012493"/>
    </source>
</evidence>
<organism evidence="4 5">
    <name type="scientific">Argiope bruennichi</name>
    <name type="common">Wasp spider</name>
    <name type="synonym">Aranea bruennichi</name>
    <dbReference type="NCBI Taxonomy" id="94029"/>
    <lineage>
        <taxon>Eukaryota</taxon>
        <taxon>Metazoa</taxon>
        <taxon>Ecdysozoa</taxon>
        <taxon>Arthropoda</taxon>
        <taxon>Chelicerata</taxon>
        <taxon>Arachnida</taxon>
        <taxon>Araneae</taxon>
        <taxon>Araneomorphae</taxon>
        <taxon>Entelegynae</taxon>
        <taxon>Araneoidea</taxon>
        <taxon>Araneidae</taxon>
        <taxon>Argiope</taxon>
    </lineage>
</organism>